<comment type="caution">
    <text evidence="1">The sequence shown here is derived from an EMBL/GenBank/DDBJ whole genome shotgun (WGS) entry which is preliminary data.</text>
</comment>
<reference evidence="1 2" key="1">
    <citation type="submission" date="2019-02" db="EMBL/GenBank/DDBJ databases">
        <title>Genome sequencing of the rare red list fungi Antrodiella citrinella (Flaviporus citrinellus).</title>
        <authorList>
            <person name="Buettner E."/>
            <person name="Kellner H."/>
        </authorList>
    </citation>
    <scope>NUCLEOTIDE SEQUENCE [LARGE SCALE GENOMIC DNA]</scope>
    <source>
        <strain evidence="1 2">DSM 108506</strain>
    </source>
</reference>
<name>A0A4V3XI68_9APHY</name>
<evidence type="ECO:0008006" key="3">
    <source>
        <dbReference type="Google" id="ProtNLM"/>
    </source>
</evidence>
<dbReference type="OrthoDB" id="3830579at2759"/>
<dbReference type="AlphaFoldDB" id="A0A4V3XI68"/>
<sequence>MSPYTLEVYRFDADRLLQVTSEYMHPLIGAVKAVSGINVGFFGQQFQDAKQLYLIQLWDSYEKHVELRTDSAHWAGVQEHIDVISSKQFSYHGAYDVDPTPALTAPVTEILKLTANEGVSRDDTLLPVLASTVELLRAISGVQGASFGPVLEDNKSVAFVCGWQSFDHFTKSTAQGSAAVREKIAQLKQIAAVELGHADLSSYKE</sequence>
<dbReference type="EMBL" id="SGPM01000216">
    <property type="protein sequence ID" value="THH27903.1"/>
    <property type="molecule type" value="Genomic_DNA"/>
</dbReference>
<evidence type="ECO:0000313" key="1">
    <source>
        <dbReference type="EMBL" id="THH27903.1"/>
    </source>
</evidence>
<keyword evidence="2" id="KW-1185">Reference proteome</keyword>
<organism evidence="1 2">
    <name type="scientific">Antrodiella citrinella</name>
    <dbReference type="NCBI Taxonomy" id="2447956"/>
    <lineage>
        <taxon>Eukaryota</taxon>
        <taxon>Fungi</taxon>
        <taxon>Dikarya</taxon>
        <taxon>Basidiomycota</taxon>
        <taxon>Agaricomycotina</taxon>
        <taxon>Agaricomycetes</taxon>
        <taxon>Polyporales</taxon>
        <taxon>Steccherinaceae</taxon>
        <taxon>Antrodiella</taxon>
    </lineage>
</organism>
<evidence type="ECO:0000313" key="2">
    <source>
        <dbReference type="Proteomes" id="UP000308730"/>
    </source>
</evidence>
<gene>
    <name evidence="1" type="ORF">EUX98_g6284</name>
</gene>
<accession>A0A4V3XI68</accession>
<protein>
    <recommendedName>
        <fullName evidence="3">ABM domain-containing protein</fullName>
    </recommendedName>
</protein>
<proteinExistence type="predicted"/>
<dbReference type="Proteomes" id="UP000308730">
    <property type="component" value="Unassembled WGS sequence"/>
</dbReference>
<dbReference type="Gene3D" id="3.30.70.100">
    <property type="match status" value="1"/>
</dbReference>